<proteinExistence type="predicted"/>
<sequence length="65" mass="7191">MVEVGKEVVAQQGGDTWFSLAAIPHDIAPASSRDILDQSDGLDCKRNIPAKLLLVCQRKYCRFDT</sequence>
<dbReference type="EMBL" id="CP111026">
    <property type="protein sequence ID" value="WAR28684.1"/>
    <property type="molecule type" value="Genomic_DNA"/>
</dbReference>
<keyword evidence="2" id="KW-1185">Reference proteome</keyword>
<evidence type="ECO:0000313" key="2">
    <source>
        <dbReference type="Proteomes" id="UP001164746"/>
    </source>
</evidence>
<name>A0ABY7G5T5_MYAAR</name>
<accession>A0ABY7G5T5</accession>
<protein>
    <submittedName>
        <fullName evidence="1">Uncharacterized protein</fullName>
    </submittedName>
</protein>
<evidence type="ECO:0000313" key="1">
    <source>
        <dbReference type="EMBL" id="WAR28684.1"/>
    </source>
</evidence>
<dbReference type="Proteomes" id="UP001164746">
    <property type="component" value="Chromosome 15"/>
</dbReference>
<gene>
    <name evidence="1" type="ORF">MAR_014388</name>
</gene>
<organism evidence="1 2">
    <name type="scientific">Mya arenaria</name>
    <name type="common">Soft-shell clam</name>
    <dbReference type="NCBI Taxonomy" id="6604"/>
    <lineage>
        <taxon>Eukaryota</taxon>
        <taxon>Metazoa</taxon>
        <taxon>Spiralia</taxon>
        <taxon>Lophotrochozoa</taxon>
        <taxon>Mollusca</taxon>
        <taxon>Bivalvia</taxon>
        <taxon>Autobranchia</taxon>
        <taxon>Heteroconchia</taxon>
        <taxon>Euheterodonta</taxon>
        <taxon>Imparidentia</taxon>
        <taxon>Neoheterodontei</taxon>
        <taxon>Myida</taxon>
        <taxon>Myoidea</taxon>
        <taxon>Myidae</taxon>
        <taxon>Mya</taxon>
    </lineage>
</organism>
<reference evidence="1" key="1">
    <citation type="submission" date="2022-11" db="EMBL/GenBank/DDBJ databases">
        <title>Centuries of genome instability and evolution in soft-shell clam transmissible cancer (bioRxiv).</title>
        <authorList>
            <person name="Hart S.F.M."/>
            <person name="Yonemitsu M.A."/>
            <person name="Giersch R.M."/>
            <person name="Beal B.F."/>
            <person name="Arriagada G."/>
            <person name="Davis B.W."/>
            <person name="Ostrander E.A."/>
            <person name="Goff S.P."/>
            <person name="Metzger M.J."/>
        </authorList>
    </citation>
    <scope>NUCLEOTIDE SEQUENCE</scope>
    <source>
        <strain evidence="1">MELC-2E11</strain>
        <tissue evidence="1">Siphon/mantle</tissue>
    </source>
</reference>
<feature type="non-terminal residue" evidence="1">
    <location>
        <position position="65"/>
    </location>
</feature>